<sequence length="90" mass="10805">MSKKYELPSQVVCMCMGSKCRKYNKDYYKDLKDALKKSHLHHQVEILKTDCTGRCKFAPVVCFQPQNRWLIDFSEKEWQKNIQDLFEIKL</sequence>
<evidence type="ECO:0000313" key="1">
    <source>
        <dbReference type="EMBL" id="PKQ70262.1"/>
    </source>
</evidence>
<name>A0A2N3IIU9_9BACT</name>
<dbReference type="EMBL" id="NKXO01000008">
    <property type="protein sequence ID" value="PKQ70262.1"/>
    <property type="molecule type" value="Genomic_DNA"/>
</dbReference>
<organism evidence="1 2">
    <name type="scientific">Raineya orbicola</name>
    <dbReference type="NCBI Taxonomy" id="2016530"/>
    <lineage>
        <taxon>Bacteria</taxon>
        <taxon>Pseudomonadati</taxon>
        <taxon>Bacteroidota</taxon>
        <taxon>Cytophagia</taxon>
        <taxon>Cytophagales</taxon>
        <taxon>Raineyaceae</taxon>
        <taxon>Raineya</taxon>
    </lineage>
</organism>
<dbReference type="RefSeq" id="WP_101357905.1">
    <property type="nucleotide sequence ID" value="NZ_NKXO01000008.1"/>
</dbReference>
<accession>A0A2N3IIU9</accession>
<dbReference type="InterPro" id="IPR036249">
    <property type="entry name" value="Thioredoxin-like_sf"/>
</dbReference>
<evidence type="ECO:0000313" key="2">
    <source>
        <dbReference type="Proteomes" id="UP000233387"/>
    </source>
</evidence>
<gene>
    <name evidence="1" type="ORF">Rain11_0641</name>
</gene>
<comment type="caution">
    <text evidence="1">The sequence shown here is derived from an EMBL/GenBank/DDBJ whole genome shotgun (WGS) entry which is preliminary data.</text>
</comment>
<dbReference type="AlphaFoldDB" id="A0A2N3IIU9"/>
<dbReference type="OrthoDB" id="9800692at2"/>
<dbReference type="Proteomes" id="UP000233387">
    <property type="component" value="Unassembled WGS sequence"/>
</dbReference>
<keyword evidence="2" id="KW-1185">Reference proteome</keyword>
<proteinExistence type="predicted"/>
<dbReference type="CDD" id="cd02980">
    <property type="entry name" value="TRX_Fd_family"/>
    <property type="match status" value="1"/>
</dbReference>
<dbReference type="Gene3D" id="3.40.30.10">
    <property type="entry name" value="Glutaredoxin"/>
    <property type="match status" value="1"/>
</dbReference>
<protein>
    <recommendedName>
        <fullName evidence="3">Thioredoxin-like [2Fe-2S] ferredoxin</fullName>
    </recommendedName>
</protein>
<evidence type="ECO:0008006" key="3">
    <source>
        <dbReference type="Google" id="ProtNLM"/>
    </source>
</evidence>
<dbReference type="SUPFAM" id="SSF52833">
    <property type="entry name" value="Thioredoxin-like"/>
    <property type="match status" value="1"/>
</dbReference>
<reference evidence="1 2" key="1">
    <citation type="submission" date="2017-06" db="EMBL/GenBank/DDBJ databases">
        <title>Raineya orbicola gen. nov., sp. nov. a slightly thermophilic bacterium of the phylum Bacteroidetes and the description of Raineyaceae fam. nov.</title>
        <authorList>
            <person name="Albuquerque L."/>
            <person name="Polonia A.R.M."/>
            <person name="Barroso C."/>
            <person name="Froufe H.J.C."/>
            <person name="Lage O."/>
            <person name="Lobo-Da-Cunha A."/>
            <person name="Egas C."/>
            <person name="Da Costa M.S."/>
        </authorList>
    </citation>
    <scope>NUCLEOTIDE SEQUENCE [LARGE SCALE GENOMIC DNA]</scope>
    <source>
        <strain evidence="1 2">SPSPC-11</strain>
    </source>
</reference>